<evidence type="ECO:0000313" key="1">
    <source>
        <dbReference type="EMBL" id="KAG0273291.1"/>
    </source>
</evidence>
<comment type="caution">
    <text evidence="1">The sequence shown here is derived from an EMBL/GenBank/DDBJ whole genome shotgun (WGS) entry which is preliminary data.</text>
</comment>
<accession>A0AAD4DAW1</accession>
<evidence type="ECO:0000313" key="2">
    <source>
        <dbReference type="Proteomes" id="UP001194580"/>
    </source>
</evidence>
<sequence>MMTVATVPPTPPTSNATTLLPSLHPVGTKIAAGNSTISFQLQDRPTIGIVVLYLTMIDFAEIDSMYQSVETLNRRGVTHIVIDVVGGDGGCGPLDKALQMNFRVIPTVQHLSTKIFNSTDGGWKDTLENMLSIRGGAYYDSSRFFDFDNNRTYTDSSMHHGAPLSKYQYAAGGATHLNFFNGIFSFANLRNSIKGIPYQSVIAIAVGEIVAPGSNGLPLDFDAAKYPTDFRMDYDHVVARSKEALWTRVAGDAWK</sequence>
<name>A0AAD4DAW1_9FUNG</name>
<organism evidence="1 2">
    <name type="scientific">Linnemannia exigua</name>
    <dbReference type="NCBI Taxonomy" id="604196"/>
    <lineage>
        <taxon>Eukaryota</taxon>
        <taxon>Fungi</taxon>
        <taxon>Fungi incertae sedis</taxon>
        <taxon>Mucoromycota</taxon>
        <taxon>Mortierellomycotina</taxon>
        <taxon>Mortierellomycetes</taxon>
        <taxon>Mortierellales</taxon>
        <taxon>Mortierellaceae</taxon>
        <taxon>Linnemannia</taxon>
    </lineage>
</organism>
<reference evidence="1" key="1">
    <citation type="journal article" date="2020" name="Fungal Divers.">
        <title>Resolving the Mortierellaceae phylogeny through synthesis of multi-gene phylogenetics and phylogenomics.</title>
        <authorList>
            <person name="Vandepol N."/>
            <person name="Liber J."/>
            <person name="Desiro A."/>
            <person name="Na H."/>
            <person name="Kennedy M."/>
            <person name="Barry K."/>
            <person name="Grigoriev I.V."/>
            <person name="Miller A.N."/>
            <person name="O'Donnell K."/>
            <person name="Stajich J.E."/>
            <person name="Bonito G."/>
        </authorList>
    </citation>
    <scope>NUCLEOTIDE SEQUENCE</scope>
    <source>
        <strain evidence="1">NRRL 28262</strain>
    </source>
</reference>
<dbReference type="Proteomes" id="UP001194580">
    <property type="component" value="Unassembled WGS sequence"/>
</dbReference>
<gene>
    <name evidence="1" type="ORF">BGZ95_010887</name>
</gene>
<proteinExistence type="predicted"/>
<protein>
    <submittedName>
        <fullName evidence="1">Uncharacterized protein</fullName>
    </submittedName>
</protein>
<dbReference type="EMBL" id="JAAAIL010000769">
    <property type="protein sequence ID" value="KAG0273291.1"/>
    <property type="molecule type" value="Genomic_DNA"/>
</dbReference>
<dbReference type="AlphaFoldDB" id="A0AAD4DAW1"/>
<keyword evidence="2" id="KW-1185">Reference proteome</keyword>